<comment type="catalytic activity">
    <reaction evidence="3 4">
        <text>N-[(R)-4-phosphopantothenoyl]-L-cysteine + H(+) = (R)-4'-phosphopantetheine + CO2</text>
        <dbReference type="Rhea" id="RHEA:16793"/>
        <dbReference type="ChEBI" id="CHEBI:15378"/>
        <dbReference type="ChEBI" id="CHEBI:16526"/>
        <dbReference type="ChEBI" id="CHEBI:59458"/>
        <dbReference type="ChEBI" id="CHEBI:61723"/>
        <dbReference type="EC" id="4.1.1.36"/>
    </reaction>
</comment>
<comment type="caution">
    <text evidence="3">Lacks conserved residue(s) required for the propagation of feature annotation.</text>
</comment>
<dbReference type="InterPro" id="IPR036551">
    <property type="entry name" value="Flavin_trans-like"/>
</dbReference>
<keyword evidence="3" id="KW-0511">Multifunctional enzyme</keyword>
<dbReference type="GO" id="GO:0071513">
    <property type="term" value="C:phosphopantothenoylcysteine decarboxylase complex"/>
    <property type="evidence" value="ECO:0007669"/>
    <property type="project" value="TreeGrafter"/>
</dbReference>
<dbReference type="GO" id="GO:0004633">
    <property type="term" value="F:phosphopantothenoylcysteine decarboxylase activity"/>
    <property type="evidence" value="ECO:0007669"/>
    <property type="project" value="UniProtKB-UniRule"/>
</dbReference>
<keyword evidence="1 3" id="KW-0210">Decarboxylase</keyword>
<feature type="binding site" evidence="3">
    <location>
        <position position="279"/>
    </location>
    <ligand>
        <name>CTP</name>
        <dbReference type="ChEBI" id="CHEBI:37563"/>
    </ligand>
</feature>
<dbReference type="GO" id="GO:0015937">
    <property type="term" value="P:coenzyme A biosynthetic process"/>
    <property type="evidence" value="ECO:0007669"/>
    <property type="project" value="UniProtKB-UniRule"/>
</dbReference>
<dbReference type="RefSeq" id="WP_057865591.1">
    <property type="nucleotide sequence ID" value="NZ_AZEY01000090.1"/>
</dbReference>
<feature type="domain" description="Flavoprotein" evidence="5">
    <location>
        <begin position="5"/>
        <end position="176"/>
    </location>
</feature>
<feature type="binding site" evidence="3">
    <location>
        <begin position="307"/>
        <end position="310"/>
    </location>
    <ligand>
        <name>CTP</name>
        <dbReference type="ChEBI" id="CHEBI:37563"/>
    </ligand>
</feature>
<evidence type="ECO:0000313" key="7">
    <source>
        <dbReference type="EMBL" id="KRL64641.1"/>
    </source>
</evidence>
<dbReference type="Proteomes" id="UP000052013">
    <property type="component" value="Unassembled WGS sequence"/>
</dbReference>
<evidence type="ECO:0000256" key="2">
    <source>
        <dbReference type="ARBA" id="ARBA00023239"/>
    </source>
</evidence>
<feature type="binding site" evidence="3">
    <location>
        <position position="326"/>
    </location>
    <ligand>
        <name>CTP</name>
        <dbReference type="ChEBI" id="CHEBI:37563"/>
    </ligand>
</feature>
<evidence type="ECO:0000259" key="6">
    <source>
        <dbReference type="Pfam" id="PF04127"/>
    </source>
</evidence>
<dbReference type="GO" id="GO:0004632">
    <property type="term" value="F:phosphopantothenate--cysteine ligase activity"/>
    <property type="evidence" value="ECO:0007669"/>
    <property type="project" value="UniProtKB-UniRule"/>
</dbReference>
<dbReference type="NCBIfam" id="TIGR00521">
    <property type="entry name" value="coaBC_dfp"/>
    <property type="match status" value="1"/>
</dbReference>
<dbReference type="GO" id="GO:0046872">
    <property type="term" value="F:metal ion binding"/>
    <property type="evidence" value="ECO:0007669"/>
    <property type="project" value="UniProtKB-KW"/>
</dbReference>
<keyword evidence="3" id="KW-0460">Magnesium</keyword>
<comment type="cofactor">
    <cofactor evidence="3">
        <name>Mg(2+)</name>
        <dbReference type="ChEBI" id="CHEBI:18420"/>
    </cofactor>
</comment>
<feature type="binding site" evidence="3">
    <location>
        <position position="340"/>
    </location>
    <ligand>
        <name>CTP</name>
        <dbReference type="ChEBI" id="CHEBI:37563"/>
    </ligand>
</feature>
<dbReference type="HAMAP" id="MF_02225">
    <property type="entry name" value="CoaBC"/>
    <property type="match status" value="1"/>
</dbReference>
<dbReference type="PANTHER" id="PTHR14359:SF6">
    <property type="entry name" value="PHOSPHOPANTOTHENOYLCYSTEINE DECARBOXYLASE"/>
    <property type="match status" value="1"/>
</dbReference>
<dbReference type="InterPro" id="IPR003382">
    <property type="entry name" value="Flavoprotein"/>
</dbReference>
<keyword evidence="3 4" id="KW-0285">Flavoprotein</keyword>
<dbReference type="PATRIC" id="fig|1423739.3.peg.1209"/>
<gene>
    <name evidence="3" type="primary">coaBC</name>
    <name evidence="7" type="ORF">FC85_GL001156</name>
</gene>
<protein>
    <recommendedName>
        <fullName evidence="3">Coenzyme A biosynthesis bifunctional protein CoaBC</fullName>
    </recommendedName>
    <alternativeName>
        <fullName evidence="3">DNA/pantothenate metabolism flavoprotein</fullName>
    </alternativeName>
    <alternativeName>
        <fullName evidence="3">Phosphopantothenoylcysteine synthetase/decarboxylase</fullName>
        <shortName evidence="3">PPCS-PPCDC</shortName>
    </alternativeName>
    <domain>
        <recommendedName>
            <fullName evidence="3">Phosphopantothenoylcysteine decarboxylase</fullName>
            <shortName evidence="3">PPC decarboxylase</shortName>
            <shortName evidence="3">PPC-DC</shortName>
            <ecNumber evidence="3">4.1.1.36</ecNumber>
        </recommendedName>
        <alternativeName>
            <fullName evidence="3">CoaC</fullName>
        </alternativeName>
    </domain>
    <domain>
        <recommendedName>
            <fullName evidence="3">Phosphopantothenate--cysteine ligase</fullName>
            <ecNumber evidence="3">6.3.2.5</ecNumber>
        </recommendedName>
        <alternativeName>
            <fullName evidence="3">CoaB</fullName>
        </alternativeName>
        <alternativeName>
            <fullName evidence="3">Phosphopantothenoylcysteine synthetase</fullName>
            <shortName evidence="3">PPC synthetase</shortName>
            <shortName evidence="3">PPC-S</shortName>
        </alternativeName>
    </domain>
</protein>
<feature type="region of interest" description="Phosphopantothenate--cysteine ligase" evidence="3">
    <location>
        <begin position="191"/>
        <end position="401"/>
    </location>
</feature>
<keyword evidence="2 3" id="KW-0456">Lyase</keyword>
<dbReference type="STRING" id="1423739.FC85_GL001156"/>
<comment type="caution">
    <text evidence="7">The sequence shown here is derived from an EMBL/GenBank/DDBJ whole genome shotgun (WGS) entry which is preliminary data.</text>
</comment>
<feature type="region of interest" description="Phosphopantothenoylcysteine decarboxylase" evidence="3">
    <location>
        <begin position="1"/>
        <end position="190"/>
    </location>
</feature>
<accession>A0A0R1S6Y2</accession>
<keyword evidence="3 4" id="KW-0436">Ligase</keyword>
<dbReference type="Pfam" id="PF02441">
    <property type="entry name" value="Flavoprotein"/>
    <property type="match status" value="1"/>
</dbReference>
<dbReference type="PANTHER" id="PTHR14359">
    <property type="entry name" value="HOMO-OLIGOMERIC FLAVIN CONTAINING CYS DECARBOXYLASE FAMILY"/>
    <property type="match status" value="1"/>
</dbReference>
<comment type="similarity">
    <text evidence="3 4">In the N-terminal section; belongs to the HFCD (homo-oligomeric flavin containing Cys decarboxylase) superfamily.</text>
</comment>
<feature type="binding site" evidence="3">
    <location>
        <position position="289"/>
    </location>
    <ligand>
        <name>CTP</name>
        <dbReference type="ChEBI" id="CHEBI:37563"/>
    </ligand>
</feature>
<dbReference type="SUPFAM" id="SSF52507">
    <property type="entry name" value="Homo-oligomeric flavin-containing Cys decarboxylases, HFCD"/>
    <property type="match status" value="1"/>
</dbReference>
<comment type="catalytic activity">
    <reaction evidence="3 4">
        <text>(R)-4'-phosphopantothenate + L-cysteine + CTP = N-[(R)-4-phosphopantothenoyl]-L-cysteine + CMP + diphosphate + H(+)</text>
        <dbReference type="Rhea" id="RHEA:19397"/>
        <dbReference type="ChEBI" id="CHEBI:10986"/>
        <dbReference type="ChEBI" id="CHEBI:15378"/>
        <dbReference type="ChEBI" id="CHEBI:33019"/>
        <dbReference type="ChEBI" id="CHEBI:35235"/>
        <dbReference type="ChEBI" id="CHEBI:37563"/>
        <dbReference type="ChEBI" id="CHEBI:59458"/>
        <dbReference type="ChEBI" id="CHEBI:60377"/>
        <dbReference type="EC" id="6.3.2.5"/>
    </reaction>
</comment>
<comment type="function">
    <text evidence="4">Catalyzes two steps in the biosynthesis of coenzyme A. In the first step cysteine is conjugated to 4'-phosphopantothenate to form 4-phosphopantothenoylcysteine, in the latter compound is decarboxylated to form 4'-phosphopantotheine.</text>
</comment>
<dbReference type="EC" id="6.3.2.5" evidence="3"/>
<keyword evidence="3" id="KW-0479">Metal-binding</keyword>
<proteinExistence type="inferred from homology"/>
<comment type="pathway">
    <text evidence="3 4">Cofactor biosynthesis; coenzyme A biosynthesis; CoA from (R)-pantothenate: step 3/5.</text>
</comment>
<comment type="function">
    <text evidence="3">Catalyzes two sequential steps in the biosynthesis of coenzyme A. In the first step cysteine is conjugated to 4'-phosphopantothenate to form 4-phosphopantothenoylcysteine. In the second step the latter compound is decarboxylated to form 4'-phosphopantotheine.</text>
</comment>
<evidence type="ECO:0000256" key="3">
    <source>
        <dbReference type="HAMAP-Rule" id="MF_02225"/>
    </source>
</evidence>
<dbReference type="InterPro" id="IPR005252">
    <property type="entry name" value="CoaBC"/>
</dbReference>
<sequence length="401" mass="43633">MFQNKKITLFVTGSIAVYKSLILTRLLVKNNNDVQVVMTEAAQKFVTPLAFQTLSKHRVVTDDFSSDDPKSIPHVKLADETDLAIVAPATANTIAKMADGIADNVVNATLLATTSPIFVIPAMNNHMFNNFATQNNLTRLASAGIHVMTPETGFLAEGYSGQGRMPEPEAILNWVMSSYQPVPTALTGKKVVVTAGGTREPLDPVRYLTNHSSGKMGYAIAHAAQLAGAEVTLISANSSLQIPNHVRLIKVETAADMLTAVQKAFQSADVLIMSAAIADFRPAHVADRKIKKSTDNQRMTLDLIRNPDILETVGQTKQKDQVMIGFAAETNDLIMNAQKKIKAKNLDMIVANDVSKKTIGFNSDNNQVTFLFANGDQIKTDVESKQQIANRLVRLIADKFL</sequence>
<organism evidence="7 8">
    <name type="scientific">Lentilactobacillus diolivorans DSM 14421</name>
    <dbReference type="NCBI Taxonomy" id="1423739"/>
    <lineage>
        <taxon>Bacteria</taxon>
        <taxon>Bacillati</taxon>
        <taxon>Bacillota</taxon>
        <taxon>Bacilli</taxon>
        <taxon>Lactobacillales</taxon>
        <taxon>Lactobacillaceae</taxon>
        <taxon>Lentilactobacillus</taxon>
    </lineage>
</organism>
<dbReference type="UniPathway" id="UPA00241">
    <property type="reaction ID" value="UER00353"/>
</dbReference>
<dbReference type="InterPro" id="IPR035929">
    <property type="entry name" value="CoaB-like_sf"/>
</dbReference>
<dbReference type="SUPFAM" id="SSF102645">
    <property type="entry name" value="CoaB-like"/>
    <property type="match status" value="1"/>
</dbReference>
<dbReference type="Gene3D" id="3.40.50.1950">
    <property type="entry name" value="Flavin prenyltransferase-like"/>
    <property type="match status" value="1"/>
</dbReference>
<dbReference type="Gene3D" id="3.40.50.10300">
    <property type="entry name" value="CoaB-like"/>
    <property type="match status" value="1"/>
</dbReference>
<dbReference type="InterPro" id="IPR007085">
    <property type="entry name" value="DNA/pantothenate-metab_flavo_C"/>
</dbReference>
<feature type="binding site" evidence="3">
    <location>
        <position position="344"/>
    </location>
    <ligand>
        <name>CTP</name>
        <dbReference type="ChEBI" id="CHEBI:37563"/>
    </ligand>
</feature>
<evidence type="ECO:0000313" key="8">
    <source>
        <dbReference type="Proteomes" id="UP000052013"/>
    </source>
</evidence>
<dbReference type="AlphaFoldDB" id="A0A0R1S6Y2"/>
<feature type="domain" description="DNA/pantothenate metabolism flavoprotein C-terminal" evidence="6">
    <location>
        <begin position="186"/>
        <end position="398"/>
    </location>
</feature>
<keyword evidence="3 4" id="KW-0288">FMN</keyword>
<comment type="similarity">
    <text evidence="3 4">In the C-terminal section; belongs to the PPC synthetase family.</text>
</comment>
<comment type="pathway">
    <text evidence="3 4">Cofactor biosynthesis; coenzyme A biosynthesis; CoA from (R)-pantothenate: step 2/5.</text>
</comment>
<dbReference type="GO" id="GO:0010181">
    <property type="term" value="F:FMN binding"/>
    <property type="evidence" value="ECO:0007669"/>
    <property type="project" value="UniProtKB-UniRule"/>
</dbReference>
<name>A0A0R1S6Y2_9LACO</name>
<evidence type="ECO:0000256" key="4">
    <source>
        <dbReference type="RuleBase" id="RU364078"/>
    </source>
</evidence>
<dbReference type="EMBL" id="AZEY01000090">
    <property type="protein sequence ID" value="KRL64641.1"/>
    <property type="molecule type" value="Genomic_DNA"/>
</dbReference>
<reference evidence="7 8" key="1">
    <citation type="journal article" date="2015" name="Genome Announc.">
        <title>Expanding the biotechnology potential of lactobacilli through comparative genomics of 213 strains and associated genera.</title>
        <authorList>
            <person name="Sun Z."/>
            <person name="Harris H.M."/>
            <person name="McCann A."/>
            <person name="Guo C."/>
            <person name="Argimon S."/>
            <person name="Zhang W."/>
            <person name="Yang X."/>
            <person name="Jeffery I.B."/>
            <person name="Cooney J.C."/>
            <person name="Kagawa T.F."/>
            <person name="Liu W."/>
            <person name="Song Y."/>
            <person name="Salvetti E."/>
            <person name="Wrobel A."/>
            <person name="Rasinkangas P."/>
            <person name="Parkhill J."/>
            <person name="Rea M.C."/>
            <person name="O'Sullivan O."/>
            <person name="Ritari J."/>
            <person name="Douillard F.P."/>
            <person name="Paul Ross R."/>
            <person name="Yang R."/>
            <person name="Briner A.E."/>
            <person name="Felis G.E."/>
            <person name="de Vos W.M."/>
            <person name="Barrangou R."/>
            <person name="Klaenhammer T.R."/>
            <person name="Caufield P.W."/>
            <person name="Cui Y."/>
            <person name="Zhang H."/>
            <person name="O'Toole P.W."/>
        </authorList>
    </citation>
    <scope>NUCLEOTIDE SEQUENCE [LARGE SCALE GENOMIC DNA]</scope>
    <source>
        <strain evidence="7 8">DSM 14421</strain>
    </source>
</reference>
<comment type="cofactor">
    <cofactor evidence="3">
        <name>FMN</name>
        <dbReference type="ChEBI" id="CHEBI:58210"/>
    </cofactor>
    <text evidence="3">Binds 1 FMN per subunit.</text>
</comment>
<dbReference type="Pfam" id="PF04127">
    <property type="entry name" value="DFP"/>
    <property type="match status" value="1"/>
</dbReference>
<dbReference type="GO" id="GO:0015941">
    <property type="term" value="P:pantothenate catabolic process"/>
    <property type="evidence" value="ECO:0007669"/>
    <property type="project" value="InterPro"/>
</dbReference>
<dbReference type="EC" id="4.1.1.36" evidence="3"/>
<evidence type="ECO:0000256" key="1">
    <source>
        <dbReference type="ARBA" id="ARBA00022793"/>
    </source>
</evidence>
<evidence type="ECO:0000259" key="5">
    <source>
        <dbReference type="Pfam" id="PF02441"/>
    </source>
</evidence>